<organism evidence="1 2">
    <name type="scientific">Dorcoceras hygrometricum</name>
    <dbReference type="NCBI Taxonomy" id="472368"/>
    <lineage>
        <taxon>Eukaryota</taxon>
        <taxon>Viridiplantae</taxon>
        <taxon>Streptophyta</taxon>
        <taxon>Embryophyta</taxon>
        <taxon>Tracheophyta</taxon>
        <taxon>Spermatophyta</taxon>
        <taxon>Magnoliopsida</taxon>
        <taxon>eudicotyledons</taxon>
        <taxon>Gunneridae</taxon>
        <taxon>Pentapetalae</taxon>
        <taxon>asterids</taxon>
        <taxon>lamiids</taxon>
        <taxon>Lamiales</taxon>
        <taxon>Gesneriaceae</taxon>
        <taxon>Didymocarpoideae</taxon>
        <taxon>Trichosporeae</taxon>
        <taxon>Loxocarpinae</taxon>
        <taxon>Dorcoceras</taxon>
    </lineage>
</organism>
<accession>A0A2Z7BBR0</accession>
<reference evidence="1 2" key="1">
    <citation type="journal article" date="2015" name="Proc. Natl. Acad. Sci. U.S.A.">
        <title>The resurrection genome of Boea hygrometrica: A blueprint for survival of dehydration.</title>
        <authorList>
            <person name="Xiao L."/>
            <person name="Yang G."/>
            <person name="Zhang L."/>
            <person name="Yang X."/>
            <person name="Zhao S."/>
            <person name="Ji Z."/>
            <person name="Zhou Q."/>
            <person name="Hu M."/>
            <person name="Wang Y."/>
            <person name="Chen M."/>
            <person name="Xu Y."/>
            <person name="Jin H."/>
            <person name="Xiao X."/>
            <person name="Hu G."/>
            <person name="Bao F."/>
            <person name="Hu Y."/>
            <person name="Wan P."/>
            <person name="Li L."/>
            <person name="Deng X."/>
            <person name="Kuang T."/>
            <person name="Xiang C."/>
            <person name="Zhu J.K."/>
            <person name="Oliver M.J."/>
            <person name="He Y."/>
        </authorList>
    </citation>
    <scope>NUCLEOTIDE SEQUENCE [LARGE SCALE GENOMIC DNA]</scope>
    <source>
        <strain evidence="2">cv. XS01</strain>
    </source>
</reference>
<sequence>MQEHHRRNFKIHHPLDSMLEAAVVERKVTLRGKENNLNDRVPVFLPVRMNLNR</sequence>
<protein>
    <submittedName>
        <fullName evidence="1">Uncharacterized protein</fullName>
    </submittedName>
</protein>
<gene>
    <name evidence="1" type="ORF">F511_13372</name>
</gene>
<dbReference type="Proteomes" id="UP000250235">
    <property type="component" value="Unassembled WGS sequence"/>
</dbReference>
<dbReference type="EMBL" id="KV007008">
    <property type="protein sequence ID" value="KZV31933.1"/>
    <property type="molecule type" value="Genomic_DNA"/>
</dbReference>
<name>A0A2Z7BBR0_9LAMI</name>
<evidence type="ECO:0000313" key="1">
    <source>
        <dbReference type="EMBL" id="KZV31933.1"/>
    </source>
</evidence>
<evidence type="ECO:0000313" key="2">
    <source>
        <dbReference type="Proteomes" id="UP000250235"/>
    </source>
</evidence>
<keyword evidence="2" id="KW-1185">Reference proteome</keyword>
<dbReference type="AlphaFoldDB" id="A0A2Z7BBR0"/>
<proteinExistence type="predicted"/>